<gene>
    <name evidence="2" type="ORF">S01H1_56843</name>
</gene>
<evidence type="ECO:0000256" key="1">
    <source>
        <dbReference type="SAM" id="MobiDB-lite"/>
    </source>
</evidence>
<feature type="compositionally biased region" description="Pro residues" evidence="1">
    <location>
        <begin position="62"/>
        <end position="76"/>
    </location>
</feature>
<feature type="non-terminal residue" evidence="2">
    <location>
        <position position="225"/>
    </location>
</feature>
<comment type="caution">
    <text evidence="2">The sequence shown here is derived from an EMBL/GenBank/DDBJ whole genome shotgun (WGS) entry which is preliminary data.</text>
</comment>
<dbReference type="InterPro" id="IPR029052">
    <property type="entry name" value="Metallo-depent_PP-like"/>
</dbReference>
<organism evidence="2">
    <name type="scientific">marine sediment metagenome</name>
    <dbReference type="NCBI Taxonomy" id="412755"/>
    <lineage>
        <taxon>unclassified sequences</taxon>
        <taxon>metagenomes</taxon>
        <taxon>ecological metagenomes</taxon>
    </lineage>
</organism>
<sequence length="225" mass="23095">MGISKYLLLIGISLTLAWGNGLSADVQGGGSPDGGGSASVQPSPTAAPTPSPAPTAMLPQTEPSPTPTPTPTPDPDPVLVGAGDIASCDSTGDEATADLLDAIFSAGAPGKVFTAGDNAYNSGTADEFANCYDASWGRHRQITRPAPGNHDYNTVGASGYFGYFSDVAGDPSKGYYSYDLGAWHIIVVNSNCWEVSGCGAGSPQEQWLRADLAAHPAICTLAYWH</sequence>
<dbReference type="EMBL" id="BARS01037040">
    <property type="protein sequence ID" value="GAG21776.1"/>
    <property type="molecule type" value="Genomic_DNA"/>
</dbReference>
<dbReference type="AlphaFoldDB" id="X0X9Y6"/>
<name>X0X9Y6_9ZZZZ</name>
<protein>
    <recommendedName>
        <fullName evidence="3">Calcineurin-like phosphoesterase domain-containing protein</fullName>
    </recommendedName>
</protein>
<feature type="region of interest" description="Disordered" evidence="1">
    <location>
        <begin position="27"/>
        <end position="82"/>
    </location>
</feature>
<reference evidence="2" key="1">
    <citation type="journal article" date="2014" name="Front. Microbiol.">
        <title>High frequency of phylogenetically diverse reductive dehalogenase-homologous genes in deep subseafloor sedimentary metagenomes.</title>
        <authorList>
            <person name="Kawai M."/>
            <person name="Futagami T."/>
            <person name="Toyoda A."/>
            <person name="Takaki Y."/>
            <person name="Nishi S."/>
            <person name="Hori S."/>
            <person name="Arai W."/>
            <person name="Tsubouchi T."/>
            <person name="Morono Y."/>
            <person name="Uchiyama I."/>
            <person name="Ito T."/>
            <person name="Fujiyama A."/>
            <person name="Inagaki F."/>
            <person name="Takami H."/>
        </authorList>
    </citation>
    <scope>NUCLEOTIDE SEQUENCE</scope>
    <source>
        <strain evidence="2">Expedition CK06-06</strain>
    </source>
</reference>
<dbReference type="Gene3D" id="3.60.21.10">
    <property type="match status" value="1"/>
</dbReference>
<evidence type="ECO:0000313" key="2">
    <source>
        <dbReference type="EMBL" id="GAG21776.1"/>
    </source>
</evidence>
<proteinExistence type="predicted"/>
<dbReference type="SUPFAM" id="SSF56300">
    <property type="entry name" value="Metallo-dependent phosphatases"/>
    <property type="match status" value="1"/>
</dbReference>
<feature type="compositionally biased region" description="Gly residues" evidence="1">
    <location>
        <begin position="27"/>
        <end position="37"/>
    </location>
</feature>
<accession>X0X9Y6</accession>
<evidence type="ECO:0008006" key="3">
    <source>
        <dbReference type="Google" id="ProtNLM"/>
    </source>
</evidence>